<evidence type="ECO:0000256" key="2">
    <source>
        <dbReference type="SAM" id="MobiDB-lite"/>
    </source>
</evidence>
<dbReference type="InterPro" id="IPR002477">
    <property type="entry name" value="Peptidoglycan-bd-like"/>
</dbReference>
<dbReference type="AlphaFoldDB" id="A0A7T5UQH5"/>
<feature type="signal peptide" evidence="3">
    <location>
        <begin position="1"/>
        <end position="25"/>
    </location>
</feature>
<name>A0A7T5UQH5_9BACT</name>
<dbReference type="InterPro" id="IPR036365">
    <property type="entry name" value="PGBD-like_sf"/>
</dbReference>
<feature type="domain" description="Peptidoglycan binding-like" evidence="4">
    <location>
        <begin position="104"/>
        <end position="161"/>
    </location>
</feature>
<feature type="compositionally biased region" description="Low complexity" evidence="2">
    <location>
        <begin position="570"/>
        <end position="598"/>
    </location>
</feature>
<dbReference type="Gene3D" id="1.10.101.10">
    <property type="entry name" value="PGBD-like superfamily/PGBD"/>
    <property type="match status" value="1"/>
</dbReference>
<dbReference type="Pfam" id="PF13385">
    <property type="entry name" value="Laminin_G_3"/>
    <property type="match status" value="1"/>
</dbReference>
<gene>
    <name evidence="5" type="ORF">HYW89_04255</name>
</gene>
<feature type="coiled-coil region" evidence="1">
    <location>
        <begin position="30"/>
        <end position="92"/>
    </location>
</feature>
<dbReference type="SUPFAM" id="SSF49899">
    <property type="entry name" value="Concanavalin A-like lectins/glucanases"/>
    <property type="match status" value="1"/>
</dbReference>
<evidence type="ECO:0000313" key="5">
    <source>
        <dbReference type="EMBL" id="QQG45181.1"/>
    </source>
</evidence>
<dbReference type="Gene3D" id="2.60.120.200">
    <property type="match status" value="1"/>
</dbReference>
<accession>A0A7T5UQH5</accession>
<dbReference type="Pfam" id="PF01471">
    <property type="entry name" value="PG_binding_1"/>
    <property type="match status" value="1"/>
</dbReference>
<feature type="chain" id="PRO_5032857255" evidence="3">
    <location>
        <begin position="26"/>
        <end position="1038"/>
    </location>
</feature>
<dbReference type="SUPFAM" id="SSF51126">
    <property type="entry name" value="Pectin lyase-like"/>
    <property type="match status" value="1"/>
</dbReference>
<dbReference type="Proteomes" id="UP000595618">
    <property type="component" value="Chromosome"/>
</dbReference>
<dbReference type="SUPFAM" id="SSF47090">
    <property type="entry name" value="PGBD-like"/>
    <property type="match status" value="1"/>
</dbReference>
<evidence type="ECO:0000256" key="1">
    <source>
        <dbReference type="SAM" id="Coils"/>
    </source>
</evidence>
<dbReference type="InterPro" id="IPR013320">
    <property type="entry name" value="ConA-like_dom_sf"/>
</dbReference>
<dbReference type="InterPro" id="IPR036366">
    <property type="entry name" value="PGBDSf"/>
</dbReference>
<keyword evidence="3" id="KW-0732">Signal</keyword>
<evidence type="ECO:0000313" key="6">
    <source>
        <dbReference type="Proteomes" id="UP000595618"/>
    </source>
</evidence>
<keyword evidence="1" id="KW-0175">Coiled coil</keyword>
<feature type="region of interest" description="Disordered" evidence="2">
    <location>
        <begin position="558"/>
        <end position="598"/>
    </location>
</feature>
<evidence type="ECO:0000256" key="3">
    <source>
        <dbReference type="SAM" id="SignalP"/>
    </source>
</evidence>
<evidence type="ECO:0000259" key="4">
    <source>
        <dbReference type="Pfam" id="PF01471"/>
    </source>
</evidence>
<reference evidence="5 6" key="1">
    <citation type="submission" date="2020-07" db="EMBL/GenBank/DDBJ databases">
        <title>Huge and variable diversity of episymbiotic CPR bacteria and DPANN archaea in groundwater ecosystems.</title>
        <authorList>
            <person name="He C.Y."/>
            <person name="Keren R."/>
            <person name="Whittaker M."/>
            <person name="Farag I.F."/>
            <person name="Doudna J."/>
            <person name="Cate J.H.D."/>
            <person name="Banfield J.F."/>
        </authorList>
    </citation>
    <scope>NUCLEOTIDE SEQUENCE [LARGE SCALE GENOMIC DNA]</scope>
    <source>
        <strain evidence="5">NC_groundwater_541_Ag_S-0.1um_46_50</strain>
    </source>
</reference>
<dbReference type="Gene3D" id="2.160.20.10">
    <property type="entry name" value="Single-stranded right-handed beta-helix, Pectin lyase-like"/>
    <property type="match status" value="1"/>
</dbReference>
<protein>
    <submittedName>
        <fullName evidence="5">Peptidoglycan-binding protein</fullName>
    </submittedName>
</protein>
<dbReference type="EMBL" id="CP066690">
    <property type="protein sequence ID" value="QQG45181.1"/>
    <property type="molecule type" value="Genomic_DNA"/>
</dbReference>
<sequence>MKKYTHFLAAVLFFLVLLSPYFSLAQTSSVADLNALVKQLQQQIEFLQKQVISLQAQAETSKKEAATTKEELKTTKSDLVATKEEVKAIREELQFTKTLARGSSGDEVKKLQEFLAKDKEIYPDGLITGFFGSKTEAAVKKWQEKHNIESVGIVGPKTLAQINKLFETGAISPTAAPEVLPAVASSAATPAQPATPATPQGIAATTTVPATPATPAVPATTAVAAITPSAATTSAVSSAPTTPSYITTQIGISAYPTCGERVLSVPDKYLNINQALAAAKPGDTIRLGAQTFTETEPVKLKSGICLEGAGIDKTNIVVPSSWGIQINNASYVIVKNLTVKQSGHLKNTSPAGGGEGGGISVLYSNNVKLEWCRLTQNAEINGGGLAIAGSKNIDVSRCLIDNNYAKDFGGGVSSAWSTVTFNNVTVAHNRASYVGGSIDRTVGGIYVVGGDVTVNSSIVWGNSGHDLFSLPEYKTSSRMAVLYVLLGESFIGHSLLLQDPLFISTTTYKLTLYSPAINAGNPDSNYNDPDGTRNDLGIYYYPLAAVPVSAATTAATTAGTGTTGGGGTGTTQTTTTTTTTSSTATTTTSTTATSTTATTTTTTTVPLANTGACSLANTYYVNKTGVNDLNLLKSVCTSDDYKSLLNQACQQNSSFTGQEGVMTRDANGNLVSSTCGPFGCGTRKCSQLAAYDTNVTAGACYLTTGSLSFVYQDPDSGSGYARLNVIGSSDYNTVKSICANNRDYYDRLTTTICTDNPSASGMQEAVTVYDMKGSPVTSGCASSGSCATRSCPPPSTPGSQTPIGHWKFDGNGNNEVSGGPTAVTVGSAVFNSSGGKYGGYAYLPSTSDYVKIPYSSTFDFASAFTVEFWFRQRSNQSTTQDLVYKGTSPNNYNFRVLRRLWDQYNFGEIIAGYTSATTGYWTQTSNPNQLAHNVWHHVVFTKDSSHSVYYLDGSLIYSSPDSPQAKTPASDIIVGNPAIDTDIDNLKIYNRALSSSEASQNYAAATAGRKLSGLEEQLANIGVSLSKISEEIKKLLKR</sequence>
<dbReference type="InterPro" id="IPR011050">
    <property type="entry name" value="Pectin_lyase_fold/virulence"/>
</dbReference>
<dbReference type="InterPro" id="IPR012334">
    <property type="entry name" value="Pectin_lyas_fold"/>
</dbReference>
<proteinExistence type="predicted"/>
<organism evidence="5 6">
    <name type="scientific">Candidatus Sungiibacteriota bacterium</name>
    <dbReference type="NCBI Taxonomy" id="2750080"/>
    <lineage>
        <taxon>Bacteria</taxon>
        <taxon>Candidatus Sungiibacteriota</taxon>
    </lineage>
</organism>